<dbReference type="InterPro" id="IPR011110">
    <property type="entry name" value="Reg_prop"/>
</dbReference>
<dbReference type="PROSITE" id="PS01124">
    <property type="entry name" value="HTH_ARAC_FAMILY_2"/>
    <property type="match status" value="1"/>
</dbReference>
<dbReference type="InterPro" id="IPR015943">
    <property type="entry name" value="WD40/YVTN_repeat-like_dom_sf"/>
</dbReference>
<dbReference type="Pfam" id="PF12833">
    <property type="entry name" value="HTH_18"/>
    <property type="match status" value="1"/>
</dbReference>
<dbReference type="Gene3D" id="2.130.10.10">
    <property type="entry name" value="YVTN repeat-like/Quinoprotein amine dehydrogenase"/>
    <property type="match status" value="2"/>
</dbReference>
<dbReference type="SMART" id="SM00342">
    <property type="entry name" value="HTH_ARAC"/>
    <property type="match status" value="1"/>
</dbReference>
<dbReference type="SUPFAM" id="SSF69322">
    <property type="entry name" value="Tricorn protease domain 2"/>
    <property type="match status" value="1"/>
</dbReference>
<accession>A0ABV2BYP3</accession>
<gene>
    <name evidence="1" type="ORF">ABVT43_18080</name>
</gene>
<dbReference type="Proteomes" id="UP001548189">
    <property type="component" value="Unassembled WGS sequence"/>
</dbReference>
<dbReference type="InterPro" id="IPR009057">
    <property type="entry name" value="Homeodomain-like_sf"/>
</dbReference>
<sequence length="1352" mass="154800">MSGVIKKYFFLLLINLFFALTQLSAEQFRYNLQPITTKHGLTQNTITDFIQDSEGYIWIASYNGLNRFDGEHIIQYLRHSEQFPIPENEVMDLELADDNRLWIFSRLNIFYRDPGQPFKEFVSIKSLQPENEIRNFTRIISLKNKLYVFNNKEAIELNYAGEVVKRIPYEGEERFTWYMMKSYKFADRLLLATTNGLRILNEDGTWQIKESWPKALKDGFQYTLVKVKQGFIIFSQFELFFLNTDLEVVDKTDYQSIGIHTAPFRASLNSDNTLWMATFDKVYTLKLTENIRTFAELKNAELAYDTQGNIYGLFIDQQDGVWIGTSNSGVRYLSRKAQHFKVLNYQRENSPDLPFSITSLAEDVNGKLFIGTSGGKIFYKSSPETTIQEIQLTEKNNNQPLGRTSELIAENDRLWIGTFNGLYRLSLTSGEFSRIKINPQQALTNVHAMIKIDRKIWGVSGAFGIFSMDVATNELTLMRDQQNWRPQWNHAIYHDIVKHKQHIYVTSSHGSLIKIDLLDGTIEELDLLKSQNQALHTIISNDNDTLWILSADELFEYNTVTQTLTPHFRAVDYQQTAFYALILRDNKLWIAGSTNILAYEISTGEVLSYSGEDGAIGEEYNSIGLVQKTGELLFSSTKGLLQISHSKALENLKTDNTIRVTNVEYYSAKDNRVNNFYQLSNDFQLHPDDTMTLSLAPVSIAMSGRIKVEYRLNEGEWLPVSNWEISLNHAQFKHSENLIELRSAYIFDDKFILALSIPVKAIHRFELAPAYYWFILASLLALLAVVGFKLRHLKKRFDSDVIALSDSRTQELRLQQSINQKIALAIEIQMTNFNQLLEPVLMQSDKPFEFHWQMTQLVQLAGDISNNQLRYVNAQASVDLKPLVAKLMTTHLSQFMMPDTKAFQIKNLNIISGKVSEVLIGHHFNIFQILLTLVAHQKLDVSLNKTSARRAELKFVVKFSKSDNQALLLMVDLCRTLAHLLVTCGRHLGMGSELIFSDMLFSWQITFPAAQRWRENVTADESQSTASVEYSWESNRRHHLQLNVVNLSSQTQSALRLANYYPVKVFTDIESFQADFEQSNENNAENGSTVASVDGKDGVTERLTNGALGLRTFKHEAIALDVVSTSRLLVVFVEAFNELLPQQLAGLAEQLGLTVIICSTDPEWFNAGIDQRFERVLLLPLALSSPVMPHIINFVDQLIKDNQPTETEQAIFDEATKPVEQPERVKTALIEKVISKSKAAPIMDLPTDSVLLGRLNEYLETYCADESLDVEKIAYSLHLSSRHLSRKLKKLLNMTTAEYVRHYRLTKALKLLRSGYPVNQVYKMTGFTSRNYFSTCFKKHFKVTPSEHQQIK</sequence>
<dbReference type="PANTHER" id="PTHR43280:SF2">
    <property type="entry name" value="HTH-TYPE TRANSCRIPTIONAL REGULATOR EXSA"/>
    <property type="match status" value="1"/>
</dbReference>
<dbReference type="InterPro" id="IPR018060">
    <property type="entry name" value="HTH_AraC"/>
</dbReference>
<protein>
    <submittedName>
        <fullName evidence="1">Helix-turn-helix domain-containing protein</fullName>
    </submittedName>
</protein>
<comment type="caution">
    <text evidence="1">The sequence shown here is derived from an EMBL/GenBank/DDBJ whole genome shotgun (WGS) entry which is preliminary data.</text>
</comment>
<dbReference type="SUPFAM" id="SSF46689">
    <property type="entry name" value="Homeodomain-like"/>
    <property type="match status" value="1"/>
</dbReference>
<organism evidence="1 2">
    <name type="scientific">Aliikangiella maris</name>
    <dbReference type="NCBI Taxonomy" id="3162458"/>
    <lineage>
        <taxon>Bacteria</taxon>
        <taxon>Pseudomonadati</taxon>
        <taxon>Pseudomonadota</taxon>
        <taxon>Gammaproteobacteria</taxon>
        <taxon>Oceanospirillales</taxon>
        <taxon>Pleioneaceae</taxon>
        <taxon>Aliikangiella</taxon>
    </lineage>
</organism>
<reference evidence="1 2" key="1">
    <citation type="submission" date="2024-06" db="EMBL/GenBank/DDBJ databases">
        <authorList>
            <person name="Li F."/>
        </authorList>
    </citation>
    <scope>NUCLEOTIDE SEQUENCE [LARGE SCALE GENOMIC DNA]</scope>
    <source>
        <strain evidence="1 2">GXAS 311</strain>
    </source>
</reference>
<dbReference type="PANTHER" id="PTHR43280">
    <property type="entry name" value="ARAC-FAMILY TRANSCRIPTIONAL REGULATOR"/>
    <property type="match status" value="1"/>
</dbReference>
<proteinExistence type="predicted"/>
<evidence type="ECO:0000313" key="2">
    <source>
        <dbReference type="Proteomes" id="UP001548189"/>
    </source>
</evidence>
<dbReference type="Pfam" id="PF07494">
    <property type="entry name" value="Reg_prop"/>
    <property type="match status" value="1"/>
</dbReference>
<dbReference type="Gene3D" id="1.10.10.60">
    <property type="entry name" value="Homeodomain-like"/>
    <property type="match status" value="2"/>
</dbReference>
<evidence type="ECO:0000313" key="1">
    <source>
        <dbReference type="EMBL" id="MET1257057.1"/>
    </source>
</evidence>
<dbReference type="SUPFAM" id="SSF63829">
    <property type="entry name" value="Calcium-dependent phosphotriesterase"/>
    <property type="match status" value="1"/>
</dbReference>
<keyword evidence="2" id="KW-1185">Reference proteome</keyword>
<name>A0ABV2BYP3_9GAMM</name>
<dbReference type="EMBL" id="JBEVCJ010000033">
    <property type="protein sequence ID" value="MET1257057.1"/>
    <property type="molecule type" value="Genomic_DNA"/>
</dbReference>